<keyword evidence="1" id="KW-0732">Signal</keyword>
<evidence type="ECO:0000313" key="4">
    <source>
        <dbReference type="Proteomes" id="UP001206128"/>
    </source>
</evidence>
<dbReference type="AlphaFoldDB" id="A0AAE3KIT1"/>
<organism evidence="3 4">
    <name type="scientific">Goodfellowiella coeruleoviolacea</name>
    <dbReference type="NCBI Taxonomy" id="334858"/>
    <lineage>
        <taxon>Bacteria</taxon>
        <taxon>Bacillati</taxon>
        <taxon>Actinomycetota</taxon>
        <taxon>Actinomycetes</taxon>
        <taxon>Pseudonocardiales</taxon>
        <taxon>Pseudonocardiaceae</taxon>
        <taxon>Goodfellowiella</taxon>
    </lineage>
</organism>
<feature type="chain" id="PRO_5042133050" evidence="1">
    <location>
        <begin position="27"/>
        <end position="132"/>
    </location>
</feature>
<dbReference type="Proteomes" id="UP001206128">
    <property type="component" value="Unassembled WGS sequence"/>
</dbReference>
<feature type="domain" description="RlpA-like protein double-psi beta-barrel" evidence="2">
    <location>
        <begin position="39"/>
        <end position="129"/>
    </location>
</feature>
<evidence type="ECO:0000259" key="2">
    <source>
        <dbReference type="Pfam" id="PF03330"/>
    </source>
</evidence>
<dbReference type="InterPro" id="IPR009009">
    <property type="entry name" value="RlpA-like_DPBB"/>
</dbReference>
<proteinExistence type="predicted"/>
<gene>
    <name evidence="3" type="ORF">LX83_000438</name>
</gene>
<evidence type="ECO:0000313" key="3">
    <source>
        <dbReference type="EMBL" id="MCP2163598.1"/>
    </source>
</evidence>
<feature type="signal peptide" evidence="1">
    <location>
        <begin position="1"/>
        <end position="26"/>
    </location>
</feature>
<name>A0AAE3KIT1_9PSEU</name>
<sequence length="132" mass="13859">MRHTIRVAALAASGVLSLSSAGVATAAAEPAHVQMSITATCNATWYGADGEIPPGSHTASGEIFDRYAMTAAHRSLPFNTLVDVSYQGRTITVRINDRGAFADPVCLDLTYGAFGQLANRDLGVITVGYTVR</sequence>
<dbReference type="InterPro" id="IPR036908">
    <property type="entry name" value="RlpA-like_sf"/>
</dbReference>
<keyword evidence="3" id="KW-0449">Lipoprotein</keyword>
<dbReference type="Gene3D" id="2.40.40.10">
    <property type="entry name" value="RlpA-like domain"/>
    <property type="match status" value="1"/>
</dbReference>
<comment type="caution">
    <text evidence="3">The sequence shown here is derived from an EMBL/GenBank/DDBJ whole genome shotgun (WGS) entry which is preliminary data.</text>
</comment>
<dbReference type="Pfam" id="PF03330">
    <property type="entry name" value="DPBB_1"/>
    <property type="match status" value="1"/>
</dbReference>
<dbReference type="PANTHER" id="PTHR34183:SF8">
    <property type="entry name" value="ENDOLYTIC PEPTIDOGLYCAN TRANSGLYCOSYLASE RLPA-RELATED"/>
    <property type="match status" value="1"/>
</dbReference>
<reference evidence="3" key="1">
    <citation type="submission" date="2022-06" db="EMBL/GenBank/DDBJ databases">
        <title>Genomic Encyclopedia of Archaeal and Bacterial Type Strains, Phase II (KMG-II): from individual species to whole genera.</title>
        <authorList>
            <person name="Goeker M."/>
        </authorList>
    </citation>
    <scope>NUCLEOTIDE SEQUENCE</scope>
    <source>
        <strain evidence="3">DSM 43935</strain>
    </source>
</reference>
<dbReference type="RefSeq" id="WP_253766378.1">
    <property type="nucleotide sequence ID" value="NZ_JAMTCK010000001.1"/>
</dbReference>
<protein>
    <submittedName>
        <fullName evidence="3">Rare lipoprotein A</fullName>
    </submittedName>
</protein>
<evidence type="ECO:0000256" key="1">
    <source>
        <dbReference type="SAM" id="SignalP"/>
    </source>
</evidence>
<accession>A0AAE3KIT1</accession>
<dbReference type="EMBL" id="JAMTCK010000001">
    <property type="protein sequence ID" value="MCP2163598.1"/>
    <property type="molecule type" value="Genomic_DNA"/>
</dbReference>
<dbReference type="PANTHER" id="PTHR34183">
    <property type="entry name" value="ENDOLYTIC PEPTIDOGLYCAN TRANSGLYCOSYLASE RLPA"/>
    <property type="match status" value="1"/>
</dbReference>
<dbReference type="SUPFAM" id="SSF50685">
    <property type="entry name" value="Barwin-like endoglucanases"/>
    <property type="match status" value="1"/>
</dbReference>
<keyword evidence="4" id="KW-1185">Reference proteome</keyword>
<dbReference type="CDD" id="cd22268">
    <property type="entry name" value="DPBB_RlpA-like"/>
    <property type="match status" value="1"/>
</dbReference>